<dbReference type="GO" id="GO:0008180">
    <property type="term" value="C:COP9 signalosome"/>
    <property type="evidence" value="ECO:0007669"/>
    <property type="project" value="UniProtKB-KW"/>
</dbReference>
<sequence>MLDMYLAPHLNTLYTRIRNRALIQYFSPYMSADLEKMAVAFNTTISALEDELMALILDGQIQARIDSHNKILYAKAVEERSMTFERSLEMGREHIMRVKGLILRSALIKNQIHVKSPPREGSGGGGQGSGDVTMAATNSSAAAPRN</sequence>
<keyword evidence="6" id="KW-0539">Nucleus</keyword>
<organism evidence="9 10">
    <name type="scientific">Cherax quadricarinatus</name>
    <name type="common">Australian red claw crayfish</name>
    <dbReference type="NCBI Taxonomy" id="27406"/>
    <lineage>
        <taxon>Eukaryota</taxon>
        <taxon>Metazoa</taxon>
        <taxon>Ecdysozoa</taxon>
        <taxon>Arthropoda</taxon>
        <taxon>Crustacea</taxon>
        <taxon>Multicrustacea</taxon>
        <taxon>Malacostraca</taxon>
        <taxon>Eumalacostraca</taxon>
        <taxon>Eucarida</taxon>
        <taxon>Decapoda</taxon>
        <taxon>Pleocyemata</taxon>
        <taxon>Astacidea</taxon>
        <taxon>Parastacoidea</taxon>
        <taxon>Parastacidae</taxon>
        <taxon>Cherax</taxon>
    </lineage>
</organism>
<evidence type="ECO:0000256" key="4">
    <source>
        <dbReference type="ARBA" id="ARBA00022490"/>
    </source>
</evidence>
<gene>
    <name evidence="9" type="ORF">OTU49_011748</name>
</gene>
<dbReference type="PROSITE" id="PS50250">
    <property type="entry name" value="PCI"/>
    <property type="match status" value="1"/>
</dbReference>
<comment type="similarity">
    <text evidence="3">Belongs to the CSN1 family.</text>
</comment>
<evidence type="ECO:0000313" key="10">
    <source>
        <dbReference type="Proteomes" id="UP001445076"/>
    </source>
</evidence>
<protein>
    <recommendedName>
        <fullName evidence="8">PCI domain-containing protein</fullName>
    </recommendedName>
</protein>
<dbReference type="PANTHER" id="PTHR14145:SF2">
    <property type="entry name" value="COP9 SIGNALOSOME COMPLEX SUBUNIT 1"/>
    <property type="match status" value="1"/>
</dbReference>
<evidence type="ECO:0000256" key="5">
    <source>
        <dbReference type="ARBA" id="ARBA00022790"/>
    </source>
</evidence>
<dbReference type="Pfam" id="PF21151">
    <property type="entry name" value="CSN1_C"/>
    <property type="match status" value="1"/>
</dbReference>
<evidence type="ECO:0000256" key="7">
    <source>
        <dbReference type="SAM" id="MobiDB-lite"/>
    </source>
</evidence>
<evidence type="ECO:0000256" key="1">
    <source>
        <dbReference type="ARBA" id="ARBA00004123"/>
    </source>
</evidence>
<evidence type="ECO:0000313" key="9">
    <source>
        <dbReference type="EMBL" id="KAK8752027.1"/>
    </source>
</evidence>
<dbReference type="SMART" id="SM00088">
    <property type="entry name" value="PINT"/>
    <property type="match status" value="1"/>
</dbReference>
<feature type="region of interest" description="Disordered" evidence="7">
    <location>
        <begin position="113"/>
        <end position="146"/>
    </location>
</feature>
<dbReference type="InterPro" id="IPR019585">
    <property type="entry name" value="Rpn7/CSN1"/>
</dbReference>
<dbReference type="SUPFAM" id="SSF46785">
    <property type="entry name" value="Winged helix' DNA-binding domain"/>
    <property type="match status" value="1"/>
</dbReference>
<feature type="compositionally biased region" description="Polar residues" evidence="7">
    <location>
        <begin position="135"/>
        <end position="146"/>
    </location>
</feature>
<dbReference type="InterPro" id="IPR036390">
    <property type="entry name" value="WH_DNA-bd_sf"/>
</dbReference>
<feature type="domain" description="PCI" evidence="8">
    <location>
        <begin position="1"/>
        <end position="79"/>
    </location>
</feature>
<comment type="caution">
    <text evidence="9">The sequence shown here is derived from an EMBL/GenBank/DDBJ whole genome shotgun (WGS) entry which is preliminary data.</text>
</comment>
<name>A0AAW0Y5Z3_CHEQU</name>
<dbReference type="EMBL" id="JARKIK010000005">
    <property type="protein sequence ID" value="KAK8752027.1"/>
    <property type="molecule type" value="Genomic_DNA"/>
</dbReference>
<proteinExistence type="inferred from homology"/>
<evidence type="ECO:0000256" key="6">
    <source>
        <dbReference type="ARBA" id="ARBA00023242"/>
    </source>
</evidence>
<keyword evidence="5" id="KW-0736">Signalosome</keyword>
<evidence type="ECO:0000256" key="2">
    <source>
        <dbReference type="ARBA" id="ARBA00004496"/>
    </source>
</evidence>
<comment type="subcellular location">
    <subcellularLocation>
        <location evidence="2">Cytoplasm</location>
    </subcellularLocation>
    <subcellularLocation>
        <location evidence="1">Nucleus</location>
    </subcellularLocation>
</comment>
<accession>A0AAW0Y5Z3</accession>
<dbReference type="InterPro" id="IPR000717">
    <property type="entry name" value="PCI_dom"/>
</dbReference>
<evidence type="ECO:0000256" key="3">
    <source>
        <dbReference type="ARBA" id="ARBA00008793"/>
    </source>
</evidence>
<dbReference type="PANTHER" id="PTHR14145">
    <property type="entry name" value="26S PROTESOME SUBUNIT 6"/>
    <property type="match status" value="1"/>
</dbReference>
<dbReference type="Proteomes" id="UP001445076">
    <property type="component" value="Unassembled WGS sequence"/>
</dbReference>
<evidence type="ECO:0000259" key="8">
    <source>
        <dbReference type="PROSITE" id="PS50250"/>
    </source>
</evidence>
<keyword evidence="4" id="KW-0963">Cytoplasm</keyword>
<dbReference type="InterPro" id="IPR048624">
    <property type="entry name" value="CSN1_C"/>
</dbReference>
<dbReference type="Gene3D" id="1.25.40.570">
    <property type="match status" value="1"/>
</dbReference>
<reference evidence="9 10" key="1">
    <citation type="journal article" date="2024" name="BMC Genomics">
        <title>Genome assembly of redclaw crayfish (Cherax quadricarinatus) provides insights into its immune adaptation and hypoxia tolerance.</title>
        <authorList>
            <person name="Liu Z."/>
            <person name="Zheng J."/>
            <person name="Li H."/>
            <person name="Fang K."/>
            <person name="Wang S."/>
            <person name="He J."/>
            <person name="Zhou D."/>
            <person name="Weng S."/>
            <person name="Chi M."/>
            <person name="Gu Z."/>
            <person name="He J."/>
            <person name="Li F."/>
            <person name="Wang M."/>
        </authorList>
    </citation>
    <scope>NUCLEOTIDE SEQUENCE [LARGE SCALE GENOMIC DNA]</scope>
    <source>
        <strain evidence="9">ZL_2023a</strain>
    </source>
</reference>
<keyword evidence="10" id="KW-1185">Reference proteome</keyword>
<dbReference type="Pfam" id="PF01399">
    <property type="entry name" value="PCI"/>
    <property type="match status" value="1"/>
</dbReference>
<dbReference type="AlphaFoldDB" id="A0AAW0Y5Z3"/>
<dbReference type="GO" id="GO:0005737">
    <property type="term" value="C:cytoplasm"/>
    <property type="evidence" value="ECO:0007669"/>
    <property type="project" value="UniProtKB-SubCell"/>
</dbReference>